<accession>A0A2H3K0K6</accession>
<proteinExistence type="predicted"/>
<feature type="region of interest" description="Disordered" evidence="1">
    <location>
        <begin position="432"/>
        <end position="608"/>
    </location>
</feature>
<dbReference type="InterPro" id="IPR014752">
    <property type="entry name" value="Arrestin-like_C"/>
</dbReference>
<gene>
    <name evidence="2" type="ORF">WOLCODRAFT_163865</name>
</gene>
<feature type="compositionally biased region" description="Pro residues" evidence="1">
    <location>
        <begin position="439"/>
        <end position="453"/>
    </location>
</feature>
<name>A0A2H3K0K6_WOLCO</name>
<feature type="compositionally biased region" description="Basic and acidic residues" evidence="1">
    <location>
        <begin position="492"/>
        <end position="502"/>
    </location>
</feature>
<dbReference type="OMA" id="MNASPYH"/>
<feature type="compositionally biased region" description="Basic and acidic residues" evidence="1">
    <location>
        <begin position="791"/>
        <end position="819"/>
    </location>
</feature>
<evidence type="ECO:0000313" key="2">
    <source>
        <dbReference type="EMBL" id="PCH42534.1"/>
    </source>
</evidence>
<feature type="region of interest" description="Disordered" evidence="1">
    <location>
        <begin position="994"/>
        <end position="1016"/>
    </location>
</feature>
<feature type="region of interest" description="Disordered" evidence="1">
    <location>
        <begin position="778"/>
        <end position="982"/>
    </location>
</feature>
<dbReference type="PANTHER" id="PTHR36721">
    <property type="entry name" value="PROLINE-RICH FAMILY PROTEIN"/>
    <property type="match status" value="1"/>
</dbReference>
<feature type="compositionally biased region" description="Low complexity" evidence="1">
    <location>
        <begin position="529"/>
        <end position="550"/>
    </location>
</feature>
<keyword evidence="3" id="KW-1185">Reference proteome</keyword>
<dbReference type="PANTHER" id="PTHR36721:SF1">
    <property type="entry name" value="OS04G0446401 PROTEIN"/>
    <property type="match status" value="1"/>
</dbReference>
<dbReference type="Proteomes" id="UP000218811">
    <property type="component" value="Unassembled WGS sequence"/>
</dbReference>
<dbReference type="AlphaFoldDB" id="A0A2H3K0K6"/>
<dbReference type="Gene3D" id="2.60.40.640">
    <property type="match status" value="1"/>
</dbReference>
<protein>
    <recommendedName>
        <fullName evidence="4">Arrestin-like N-terminal domain-containing protein</fullName>
    </recommendedName>
</protein>
<feature type="compositionally biased region" description="Polar residues" evidence="1">
    <location>
        <begin position="968"/>
        <end position="980"/>
    </location>
</feature>
<feature type="compositionally biased region" description="Low complexity" evidence="1">
    <location>
        <begin position="900"/>
        <end position="914"/>
    </location>
</feature>
<feature type="compositionally biased region" description="Polar residues" evidence="1">
    <location>
        <begin position="915"/>
        <end position="942"/>
    </location>
</feature>
<evidence type="ECO:0008006" key="4">
    <source>
        <dbReference type="Google" id="ProtNLM"/>
    </source>
</evidence>
<feature type="region of interest" description="Disordered" evidence="1">
    <location>
        <begin position="1176"/>
        <end position="1196"/>
    </location>
</feature>
<feature type="compositionally biased region" description="Low complexity" evidence="1">
    <location>
        <begin position="1080"/>
        <end position="1089"/>
    </location>
</feature>
<organism evidence="2 3">
    <name type="scientific">Wolfiporia cocos (strain MD-104)</name>
    <name type="common">Brown rot fungus</name>
    <dbReference type="NCBI Taxonomy" id="742152"/>
    <lineage>
        <taxon>Eukaryota</taxon>
        <taxon>Fungi</taxon>
        <taxon>Dikarya</taxon>
        <taxon>Basidiomycota</taxon>
        <taxon>Agaricomycotina</taxon>
        <taxon>Agaricomycetes</taxon>
        <taxon>Polyporales</taxon>
        <taxon>Phaeolaceae</taxon>
        <taxon>Wolfiporia</taxon>
    </lineage>
</organism>
<feature type="compositionally biased region" description="Polar residues" evidence="1">
    <location>
        <begin position="1101"/>
        <end position="1118"/>
    </location>
</feature>
<evidence type="ECO:0000256" key="1">
    <source>
        <dbReference type="SAM" id="MobiDB-lite"/>
    </source>
</evidence>
<dbReference type="OrthoDB" id="298939at2759"/>
<dbReference type="STRING" id="742152.A0A2H3K0K6"/>
<dbReference type="EMBL" id="KB468124">
    <property type="protein sequence ID" value="PCH42534.1"/>
    <property type="molecule type" value="Genomic_DNA"/>
</dbReference>
<feature type="region of interest" description="Disordered" evidence="1">
    <location>
        <begin position="725"/>
        <end position="765"/>
    </location>
</feature>
<sequence length="1219" mass="131132">MVVQVNLELMNASPHHAKVRVSLKLANSLCIAGGTVTGRVELENKADMGLGFGVIMVELFAVEELTSRDHSATSTFLHTRRLFQGPGLPPSNAVHPSPIPGEPPLPTHYYPGRRGITTFPFRLPTPGSSPSAINFGSGLAQVRYEVRASVGVAWKGENKLVFDRKSVDVVERYNGDPSRTTPEAVIVGENGKIWAQAKVTADVLVAGQSGCIELTVKNHSSKKNSGLSLSLRRELHLPNLSSSQKQPLQISDTLTSVSFKGPEYIIQPGVEGVANLVFDLPKNARGVKGGLRQSDEEGGMQAQPLFEVRCTVEVRLTMGIGSKDIVLNVPVTILDPLAMPSMPYPDPYTIPLPQSPQPYNAPTLAMAYPSPAQSPVSHMGRPLSPYAYVSPPVSPPPQLYISQGQVWLPPPVRASPPYYSFYPPLSPPIPQHYYHQSPTPRPLPAPYAPPPRPSSAEPIPSQPKYGLPSGSPPVPMQQPLIPLHTGSTQAAVREEGKGERASRITYHLRMSSRHRSTSPPAHRYPIPAAPEVHASAVPPPASASIPIPIHSSRDVPQTRTEHSPSSSPGTQRNRNLTIDVSVSPARSQGSVVSPRPMLSPKHSFSSDLRRQSTQVEQLERIAAQVESGHADLSGSGGAALEADMKDKTLPRVPSDTKKSVRAPVRNPVDTLLPAAAARPEETPPTPTLAAVMSLKVPRSPLGASDAINGLDALEAKLLAEVGTRKMEKTERPAVRSVLPINIPPRPAPADPADDSAISSLTLPGLEDARTPEVGFLKADHELEHEDEDDDRALTERWRDRDHEQVSKENRRSKGSSDHTRKSKDKKHGDKRSGEHGSSSKGEFQRLKKTAQGRVAEWLGSIVPDVPPPPDSPPQTDAHEKVAEWLQRTGDPSPLGTSPPVDTLLTDDAADVAATRNSDVQPDTEQGADSSRSAVETVMAQNGSHKEETPNVLAAPNPRSSGFMPIGTIRTNMTKRPSPSINDGRVYEASREAIEKPKVSQVSPRLPRFPPRPLDPEVRYDIRSARGGRGGKVAAVAAIWASAQQNEKANPVTKPPPRRQLDIATPRAALPTRHAITKLTASAAGSAPDSSPRRETRPPSRNGASSKSATPSPLDTKSSPAADLTAKRARMIKSAYVPAVVSSSLATPMLSSTASLARPPPSPTVRAKLYTQFAPRIVEEEPQPSTKADESKPPAPKVELAFGQARLRELIRRYQGQANV</sequence>
<reference evidence="2 3" key="1">
    <citation type="journal article" date="2012" name="Science">
        <title>The Paleozoic origin of enzymatic lignin decomposition reconstructed from 31 fungal genomes.</title>
        <authorList>
            <person name="Floudas D."/>
            <person name="Binder M."/>
            <person name="Riley R."/>
            <person name="Barry K."/>
            <person name="Blanchette R.A."/>
            <person name="Henrissat B."/>
            <person name="Martinez A.T."/>
            <person name="Otillar R."/>
            <person name="Spatafora J.W."/>
            <person name="Yadav J.S."/>
            <person name="Aerts A."/>
            <person name="Benoit I."/>
            <person name="Boyd A."/>
            <person name="Carlson A."/>
            <person name="Copeland A."/>
            <person name="Coutinho P.M."/>
            <person name="de Vries R.P."/>
            <person name="Ferreira P."/>
            <person name="Findley K."/>
            <person name="Foster B."/>
            <person name="Gaskell J."/>
            <person name="Glotzer D."/>
            <person name="Gorecki P."/>
            <person name="Heitman J."/>
            <person name="Hesse C."/>
            <person name="Hori C."/>
            <person name="Igarashi K."/>
            <person name="Jurgens J.A."/>
            <person name="Kallen N."/>
            <person name="Kersten P."/>
            <person name="Kohler A."/>
            <person name="Kuees U."/>
            <person name="Kumar T.K.A."/>
            <person name="Kuo A."/>
            <person name="LaButti K."/>
            <person name="Larrondo L.F."/>
            <person name="Lindquist E."/>
            <person name="Ling A."/>
            <person name="Lombard V."/>
            <person name="Lucas S."/>
            <person name="Lundell T."/>
            <person name="Martin R."/>
            <person name="McLaughlin D.J."/>
            <person name="Morgenstern I."/>
            <person name="Morin E."/>
            <person name="Murat C."/>
            <person name="Nagy L.G."/>
            <person name="Nolan M."/>
            <person name="Ohm R.A."/>
            <person name="Patyshakuliyeva A."/>
            <person name="Rokas A."/>
            <person name="Ruiz-Duenas F.J."/>
            <person name="Sabat G."/>
            <person name="Salamov A."/>
            <person name="Samejima M."/>
            <person name="Schmutz J."/>
            <person name="Slot J.C."/>
            <person name="St John F."/>
            <person name="Stenlid J."/>
            <person name="Sun H."/>
            <person name="Sun S."/>
            <person name="Syed K."/>
            <person name="Tsang A."/>
            <person name="Wiebenga A."/>
            <person name="Young D."/>
            <person name="Pisabarro A."/>
            <person name="Eastwood D.C."/>
            <person name="Martin F."/>
            <person name="Cullen D."/>
            <person name="Grigoriev I.V."/>
            <person name="Hibbett D.S."/>
        </authorList>
    </citation>
    <scope>NUCLEOTIDE SEQUENCE [LARGE SCALE GENOMIC DNA]</scope>
    <source>
        <strain evidence="2 3">MD-104</strain>
    </source>
</reference>
<feature type="compositionally biased region" description="Polar residues" evidence="1">
    <location>
        <begin position="554"/>
        <end position="591"/>
    </location>
</feature>
<evidence type="ECO:0000313" key="3">
    <source>
        <dbReference type="Proteomes" id="UP000218811"/>
    </source>
</evidence>
<feature type="region of interest" description="Disordered" evidence="1">
    <location>
        <begin position="1041"/>
        <end position="1124"/>
    </location>
</feature>